<proteinExistence type="predicted"/>
<feature type="compositionally biased region" description="Polar residues" evidence="1">
    <location>
        <begin position="21"/>
        <end position="30"/>
    </location>
</feature>
<gene>
    <name evidence="2" type="ORF">BaRGS_00011443</name>
</gene>
<dbReference type="AlphaFoldDB" id="A0ABD0LCW3"/>
<dbReference type="EMBL" id="JACVVK020000059">
    <property type="protein sequence ID" value="KAK7497399.1"/>
    <property type="molecule type" value="Genomic_DNA"/>
</dbReference>
<evidence type="ECO:0000313" key="3">
    <source>
        <dbReference type="Proteomes" id="UP001519460"/>
    </source>
</evidence>
<organism evidence="2 3">
    <name type="scientific">Batillaria attramentaria</name>
    <dbReference type="NCBI Taxonomy" id="370345"/>
    <lineage>
        <taxon>Eukaryota</taxon>
        <taxon>Metazoa</taxon>
        <taxon>Spiralia</taxon>
        <taxon>Lophotrochozoa</taxon>
        <taxon>Mollusca</taxon>
        <taxon>Gastropoda</taxon>
        <taxon>Caenogastropoda</taxon>
        <taxon>Sorbeoconcha</taxon>
        <taxon>Cerithioidea</taxon>
        <taxon>Batillariidae</taxon>
        <taxon>Batillaria</taxon>
    </lineage>
</organism>
<evidence type="ECO:0000313" key="2">
    <source>
        <dbReference type="EMBL" id="KAK7497399.1"/>
    </source>
</evidence>
<name>A0ABD0LCW3_9CAEN</name>
<evidence type="ECO:0000256" key="1">
    <source>
        <dbReference type="SAM" id="MobiDB-lite"/>
    </source>
</evidence>
<protein>
    <submittedName>
        <fullName evidence="2">Uncharacterized protein</fullName>
    </submittedName>
</protein>
<accession>A0ABD0LCW3</accession>
<sequence length="102" mass="11609">MHDSLTVNPRMELSDLGVADTPSTKMSPEQENTDGGLGDGGDSITSQASWADFKPPMLSQMDRLLDDRYRHKNSKRVTLQVKVYNFLERPTGWKCFIYHFTV</sequence>
<comment type="caution">
    <text evidence="2">The sequence shown here is derived from an EMBL/GenBank/DDBJ whole genome shotgun (WGS) entry which is preliminary data.</text>
</comment>
<feature type="region of interest" description="Disordered" evidence="1">
    <location>
        <begin position="1"/>
        <end position="50"/>
    </location>
</feature>
<reference evidence="2 3" key="1">
    <citation type="journal article" date="2023" name="Sci. Data">
        <title>Genome assembly of the Korean intertidal mud-creeper Batillaria attramentaria.</title>
        <authorList>
            <person name="Patra A.K."/>
            <person name="Ho P.T."/>
            <person name="Jun S."/>
            <person name="Lee S.J."/>
            <person name="Kim Y."/>
            <person name="Won Y.J."/>
        </authorList>
    </citation>
    <scope>NUCLEOTIDE SEQUENCE [LARGE SCALE GENOMIC DNA]</scope>
    <source>
        <strain evidence="2">Wonlab-2016</strain>
    </source>
</reference>
<dbReference type="Proteomes" id="UP001519460">
    <property type="component" value="Unassembled WGS sequence"/>
</dbReference>
<keyword evidence="3" id="KW-1185">Reference proteome</keyword>